<evidence type="ECO:0000313" key="4">
    <source>
        <dbReference type="Proteomes" id="UP000193136"/>
    </source>
</evidence>
<dbReference type="Pfam" id="PF02559">
    <property type="entry name" value="CarD_TRCF_RID"/>
    <property type="match status" value="1"/>
</dbReference>
<comment type="caution">
    <text evidence="2">The sequence shown here is derived from an EMBL/GenBank/DDBJ whole genome shotgun (WGS) entry which is preliminary data.</text>
</comment>
<dbReference type="Pfam" id="PF21095">
    <property type="entry name" value="CarD_C"/>
    <property type="match status" value="1"/>
</dbReference>
<dbReference type="EMBL" id="NAAD01000016">
    <property type="protein sequence ID" value="ORJ58301.1"/>
    <property type="molecule type" value="Genomic_DNA"/>
</dbReference>
<keyword evidence="4" id="KW-1185">Reference proteome</keyword>
<dbReference type="SUPFAM" id="SSF141259">
    <property type="entry name" value="CarD-like"/>
    <property type="match status" value="1"/>
</dbReference>
<name>A0A1X0XZE1_9BACT</name>
<dbReference type="InterPro" id="IPR052531">
    <property type="entry name" value="CarD-like_regulator"/>
</dbReference>
<dbReference type="Proteomes" id="UP000193136">
    <property type="component" value="Unassembled WGS sequence"/>
</dbReference>
<dbReference type="InterPro" id="IPR003711">
    <property type="entry name" value="CarD-like/TRCF_RID"/>
</dbReference>
<dbReference type="Gene3D" id="2.40.10.170">
    <property type="match status" value="1"/>
</dbReference>
<dbReference type="OrthoDB" id="9786074at2"/>
<dbReference type="GO" id="GO:0009303">
    <property type="term" value="P:rRNA transcription"/>
    <property type="evidence" value="ECO:0007669"/>
    <property type="project" value="TreeGrafter"/>
</dbReference>
<protein>
    <submittedName>
        <fullName evidence="2">CarD family transcriptional regulator</fullName>
    </submittedName>
</protein>
<dbReference type="AlphaFoldDB" id="A0A1X0XZE1"/>
<dbReference type="STRING" id="1969733.B5V00_12650"/>
<dbReference type="InterPro" id="IPR042215">
    <property type="entry name" value="CarD-like_C"/>
</dbReference>
<dbReference type="RefSeq" id="WP_085011170.1">
    <property type="nucleotide sequence ID" value="NZ_NAAD01000016.1"/>
</dbReference>
<proteinExistence type="predicted"/>
<dbReference type="EMBL" id="PPFX01000054">
    <property type="protein sequence ID" value="PNU18716.1"/>
    <property type="molecule type" value="Genomic_DNA"/>
</dbReference>
<evidence type="ECO:0000313" key="3">
    <source>
        <dbReference type="EMBL" id="PNU18716.1"/>
    </source>
</evidence>
<dbReference type="Proteomes" id="UP000236340">
    <property type="component" value="Unassembled WGS sequence"/>
</dbReference>
<dbReference type="PANTHER" id="PTHR38447">
    <property type="entry name" value="TRANSCRIPTION FACTOR YDEB-RELATED"/>
    <property type="match status" value="1"/>
</dbReference>
<evidence type="ECO:0000313" key="2">
    <source>
        <dbReference type="EMBL" id="ORJ58301.1"/>
    </source>
</evidence>
<reference evidence="3 5" key="2">
    <citation type="journal article" date="2018" name="Genome Announc.">
        <title>Genome Sequence of Geothermobacter sp. HR-1 Iron Reducer from the Loihi Seamount.</title>
        <authorList>
            <person name="Smith H."/>
            <person name="Abuyen K."/>
            <person name="Tremblay J."/>
            <person name="Savalia P."/>
            <person name="Perez-Rodriguez I."/>
            <person name="Emerson D."/>
            <person name="Tully B."/>
            <person name="Amend J."/>
        </authorList>
    </citation>
    <scope>NUCLEOTIDE SEQUENCE [LARGE SCALE GENOMIC DNA]</scope>
    <source>
        <strain evidence="3 5">HR-1</strain>
    </source>
</reference>
<accession>A0A2K2H5W3</accession>
<dbReference type="Gene3D" id="1.20.58.1290">
    <property type="entry name" value="CarD-like, C-terminal domain"/>
    <property type="match status" value="1"/>
</dbReference>
<sequence length="166" mass="18801">MQKTNEFKIGDRAVYPSQGVGVIEAIESREFSGVENKFYVLRIVDSDMTIMVPVGNVSQVGLRRLVNKKQVATVYELLEDKADMSGGVASWSRRQREYNEKIKSGDLMEVAEVLRELYLIKEDKELSYGEKKVLELARKLLVSEIALAEGKAEEKIAQRVESMLLN</sequence>
<dbReference type="PANTHER" id="PTHR38447:SF1">
    <property type="entry name" value="RNA POLYMERASE-BINDING TRANSCRIPTION FACTOR CARD"/>
    <property type="match status" value="1"/>
</dbReference>
<organism evidence="2 4">
    <name type="scientific">Geothermobacter hydrogeniphilus</name>
    <dbReference type="NCBI Taxonomy" id="1969733"/>
    <lineage>
        <taxon>Bacteria</taxon>
        <taxon>Pseudomonadati</taxon>
        <taxon>Thermodesulfobacteriota</taxon>
        <taxon>Desulfuromonadia</taxon>
        <taxon>Desulfuromonadales</taxon>
        <taxon>Geothermobacteraceae</taxon>
        <taxon>Geothermobacter</taxon>
    </lineage>
</organism>
<dbReference type="SMART" id="SM01058">
    <property type="entry name" value="CarD_TRCF"/>
    <property type="match status" value="1"/>
</dbReference>
<reference evidence="2 4" key="1">
    <citation type="submission" date="2017-03" db="EMBL/GenBank/DDBJ databases">
        <title>Genome sequence of Geothermobacter sp. EPR-M, Deep-Sea Iron Reducer.</title>
        <authorList>
            <person name="Tully B."/>
            <person name="Savalia P."/>
            <person name="Abuyen K."/>
            <person name="Baughan C."/>
            <person name="Romero E."/>
            <person name="Ronkowski C."/>
            <person name="Torres B."/>
            <person name="Tremblay J."/>
            <person name="Trujillo A."/>
            <person name="Tyler M."/>
            <person name="Perez-Rodriguez I."/>
            <person name="Amend J."/>
        </authorList>
    </citation>
    <scope>NUCLEOTIDE SEQUENCE [LARGE SCALE GENOMIC DNA]</scope>
    <source>
        <strain evidence="2 4">EPR-M</strain>
    </source>
</reference>
<evidence type="ECO:0000259" key="1">
    <source>
        <dbReference type="SMART" id="SM01058"/>
    </source>
</evidence>
<evidence type="ECO:0000313" key="5">
    <source>
        <dbReference type="Proteomes" id="UP000236340"/>
    </source>
</evidence>
<dbReference type="InterPro" id="IPR036101">
    <property type="entry name" value="CarD-like/TRCF_RID_sf"/>
</dbReference>
<accession>A0A1X0XZE1</accession>
<gene>
    <name evidence="2" type="ORF">B5V00_12650</name>
    <name evidence="3" type="ORF">C2E25_16205</name>
</gene>
<feature type="domain" description="CarD-like/TRCF RNAP-interacting" evidence="1">
    <location>
        <begin position="6"/>
        <end position="118"/>
    </location>
</feature>
<dbReference type="InterPro" id="IPR048792">
    <property type="entry name" value="CarD_C"/>
</dbReference>